<evidence type="ECO:0000256" key="3">
    <source>
        <dbReference type="SAM" id="MobiDB-lite"/>
    </source>
</evidence>
<dbReference type="Gene3D" id="3.20.20.70">
    <property type="entry name" value="Aldolase class I"/>
    <property type="match status" value="1"/>
</dbReference>
<reference evidence="4 5" key="1">
    <citation type="journal article" date="2018" name="Aquat. Microb. Ecol.">
        <title>Gammaproteobacterial methanotrophs dominate.</title>
        <authorList>
            <person name="Rissanen A.J."/>
            <person name="Saarenheimo J."/>
            <person name="Tiirola M."/>
            <person name="Peura S."/>
            <person name="Aalto S.L."/>
            <person name="Karvinen A."/>
            <person name="Nykanen H."/>
        </authorList>
    </citation>
    <scope>NUCLEOTIDE SEQUENCE [LARGE SCALE GENOMIC DNA]</scope>
    <source>
        <strain evidence="4">AMbin10</strain>
    </source>
</reference>
<evidence type="ECO:0008006" key="6">
    <source>
        <dbReference type="Google" id="ProtNLM"/>
    </source>
</evidence>
<evidence type="ECO:0000256" key="1">
    <source>
        <dbReference type="ARBA" id="ARBA00023239"/>
    </source>
</evidence>
<sequence length="194" mass="21833">MPPMPRNAGYRGSWATPARRSSAAIRVRRKSPRRTGEKPKLKDHRPTMQGENRKIVAWLCPRRKWRMHIKIWNHVSNFPSKAIFAKIPSIVAKIFHSFRLFAMVESAPIRGLWCASLTPLDADGGVDCARLAAHVHRLAAKGLDGIVLFGTTGEGASFSMAEGTGGWVPCWIPTSRRIAWLPQPVAPRWLTRWH</sequence>
<proteinExistence type="predicted"/>
<dbReference type="AlphaFoldDB" id="A0A2W4RPN3"/>
<dbReference type="GO" id="GO:0008840">
    <property type="term" value="F:4-hydroxy-tetrahydrodipicolinate synthase activity"/>
    <property type="evidence" value="ECO:0007669"/>
    <property type="project" value="TreeGrafter"/>
</dbReference>
<evidence type="ECO:0000313" key="5">
    <source>
        <dbReference type="Proteomes" id="UP000249396"/>
    </source>
</evidence>
<organism evidence="4 5">
    <name type="scientific">Candidatus Methylumidiphilus alinenensis</name>
    <dbReference type="NCBI Taxonomy" id="2202197"/>
    <lineage>
        <taxon>Bacteria</taxon>
        <taxon>Pseudomonadati</taxon>
        <taxon>Pseudomonadota</taxon>
        <taxon>Gammaproteobacteria</taxon>
        <taxon>Methylococcales</taxon>
        <taxon>Candidatus Methylumidiphilus</taxon>
    </lineage>
</organism>
<name>A0A2W4RPN3_9GAMM</name>
<evidence type="ECO:0000256" key="2">
    <source>
        <dbReference type="ARBA" id="ARBA00023270"/>
    </source>
</evidence>
<feature type="compositionally biased region" description="Basic and acidic residues" evidence="3">
    <location>
        <begin position="34"/>
        <end position="47"/>
    </location>
</feature>
<dbReference type="EMBL" id="QJPH01000156">
    <property type="protein sequence ID" value="PZN84336.1"/>
    <property type="molecule type" value="Genomic_DNA"/>
</dbReference>
<dbReference type="Pfam" id="PF00701">
    <property type="entry name" value="DHDPS"/>
    <property type="match status" value="1"/>
</dbReference>
<accession>A0A2W4RPN3</accession>
<comment type="caution">
    <text evidence="4">The sequence shown here is derived from an EMBL/GenBank/DDBJ whole genome shotgun (WGS) entry which is preliminary data.</text>
</comment>
<protein>
    <recommendedName>
        <fullName evidence="6">Dihydrodipicolinate synthase family protein</fullName>
    </recommendedName>
</protein>
<evidence type="ECO:0000313" key="4">
    <source>
        <dbReference type="EMBL" id="PZN84336.1"/>
    </source>
</evidence>
<dbReference type="InterPro" id="IPR013785">
    <property type="entry name" value="Aldolase_TIM"/>
</dbReference>
<dbReference type="SUPFAM" id="SSF51569">
    <property type="entry name" value="Aldolase"/>
    <property type="match status" value="1"/>
</dbReference>
<dbReference type="PANTHER" id="PTHR12128">
    <property type="entry name" value="DIHYDRODIPICOLINATE SYNTHASE"/>
    <property type="match status" value="1"/>
</dbReference>
<dbReference type="PANTHER" id="PTHR12128:SF67">
    <property type="entry name" value="BLR3884 PROTEIN"/>
    <property type="match status" value="1"/>
</dbReference>
<feature type="region of interest" description="Disordered" evidence="3">
    <location>
        <begin position="1"/>
        <end position="47"/>
    </location>
</feature>
<keyword evidence="2" id="KW-0704">Schiff base</keyword>
<dbReference type="Proteomes" id="UP000249396">
    <property type="component" value="Unassembled WGS sequence"/>
</dbReference>
<gene>
    <name evidence="4" type="ORF">DM484_03045</name>
</gene>
<keyword evidence="1" id="KW-0456">Lyase</keyword>
<dbReference type="InterPro" id="IPR002220">
    <property type="entry name" value="DapA-like"/>
</dbReference>
<dbReference type="PROSITE" id="PS00665">
    <property type="entry name" value="DHDPS_1"/>
    <property type="match status" value="1"/>
</dbReference>
<dbReference type="InterPro" id="IPR020624">
    <property type="entry name" value="Schiff_base-form_aldolases_CS"/>
</dbReference>